<dbReference type="EMBL" id="CM026428">
    <property type="protein sequence ID" value="KAG0567945.1"/>
    <property type="molecule type" value="Genomic_DNA"/>
</dbReference>
<comment type="caution">
    <text evidence="2">The sequence shown here is derived from an EMBL/GenBank/DDBJ whole genome shotgun (WGS) entry which is preliminary data.</text>
</comment>
<proteinExistence type="predicted"/>
<protein>
    <submittedName>
        <fullName evidence="2">Uncharacterized protein</fullName>
    </submittedName>
</protein>
<keyword evidence="3" id="KW-1185">Reference proteome</keyword>
<feature type="signal peptide" evidence="1">
    <location>
        <begin position="1"/>
        <end position="22"/>
    </location>
</feature>
<dbReference type="Proteomes" id="UP000822688">
    <property type="component" value="Chromosome 7"/>
</dbReference>
<gene>
    <name evidence="2" type="ORF">KC19_7G173800</name>
</gene>
<evidence type="ECO:0000313" key="2">
    <source>
        <dbReference type="EMBL" id="KAG0567945.1"/>
    </source>
</evidence>
<organism evidence="2 3">
    <name type="scientific">Ceratodon purpureus</name>
    <name type="common">Fire moss</name>
    <name type="synonym">Dicranum purpureum</name>
    <dbReference type="NCBI Taxonomy" id="3225"/>
    <lineage>
        <taxon>Eukaryota</taxon>
        <taxon>Viridiplantae</taxon>
        <taxon>Streptophyta</taxon>
        <taxon>Embryophyta</taxon>
        <taxon>Bryophyta</taxon>
        <taxon>Bryophytina</taxon>
        <taxon>Bryopsida</taxon>
        <taxon>Dicranidae</taxon>
        <taxon>Pseudoditrichales</taxon>
        <taxon>Ditrichaceae</taxon>
        <taxon>Ceratodon</taxon>
    </lineage>
</organism>
<sequence length="57" mass="6543">MRHWRRYLLCIMKTSFVQHCFGFQLGSRTCTPLEIVLAPPVGILHLLPRAPFPKPAP</sequence>
<feature type="chain" id="PRO_5035885685" evidence="1">
    <location>
        <begin position="23"/>
        <end position="57"/>
    </location>
</feature>
<keyword evidence="1" id="KW-0732">Signal</keyword>
<evidence type="ECO:0000256" key="1">
    <source>
        <dbReference type="SAM" id="SignalP"/>
    </source>
</evidence>
<evidence type="ECO:0000313" key="3">
    <source>
        <dbReference type="Proteomes" id="UP000822688"/>
    </source>
</evidence>
<name>A0A8T0HAP1_CERPU</name>
<accession>A0A8T0HAP1</accession>
<dbReference type="AlphaFoldDB" id="A0A8T0HAP1"/>
<reference evidence="2" key="1">
    <citation type="submission" date="2020-06" db="EMBL/GenBank/DDBJ databases">
        <title>WGS assembly of Ceratodon purpureus strain R40.</title>
        <authorList>
            <person name="Carey S.B."/>
            <person name="Jenkins J."/>
            <person name="Shu S."/>
            <person name="Lovell J.T."/>
            <person name="Sreedasyam A."/>
            <person name="Maumus F."/>
            <person name="Tiley G.P."/>
            <person name="Fernandez-Pozo N."/>
            <person name="Barry K."/>
            <person name="Chen C."/>
            <person name="Wang M."/>
            <person name="Lipzen A."/>
            <person name="Daum C."/>
            <person name="Saski C.A."/>
            <person name="Payton A.C."/>
            <person name="Mcbreen J.C."/>
            <person name="Conrad R.E."/>
            <person name="Kollar L.M."/>
            <person name="Olsson S."/>
            <person name="Huttunen S."/>
            <person name="Landis J.B."/>
            <person name="Wickett N.J."/>
            <person name="Johnson M.G."/>
            <person name="Rensing S.A."/>
            <person name="Grimwood J."/>
            <person name="Schmutz J."/>
            <person name="Mcdaniel S.F."/>
        </authorList>
    </citation>
    <scope>NUCLEOTIDE SEQUENCE</scope>
    <source>
        <strain evidence="2">R40</strain>
    </source>
</reference>